<dbReference type="Proteomes" id="UP000271162">
    <property type="component" value="Unassembled WGS sequence"/>
</dbReference>
<evidence type="ECO:0000313" key="1">
    <source>
        <dbReference type="EMBL" id="VDL82935.1"/>
    </source>
</evidence>
<protein>
    <submittedName>
        <fullName evidence="3">CwfJ_C_2 domain-containing protein</fullName>
    </submittedName>
</protein>
<evidence type="ECO:0000313" key="2">
    <source>
        <dbReference type="Proteomes" id="UP000271162"/>
    </source>
</evidence>
<sequence>MVEIAESYAKAVKDGTYGMKKYKKSSNYFGDKRKKDLEESTYFECLQMGDGDTCTVKNARGEQILIHSADEVVVEPSAVKKSESQKVANFLNNLRRDPEWARSLPYVKLNATVPKDGV</sequence>
<keyword evidence="2" id="KW-1185">Reference proteome</keyword>
<accession>A0A0N4YPN4</accession>
<dbReference type="AlphaFoldDB" id="A0A0N4YPN4"/>
<dbReference type="EMBL" id="UYSL01023978">
    <property type="protein sequence ID" value="VDL82935.1"/>
    <property type="molecule type" value="Genomic_DNA"/>
</dbReference>
<gene>
    <name evidence="1" type="ORF">NBR_LOCUS19206</name>
</gene>
<proteinExistence type="predicted"/>
<reference evidence="3" key="1">
    <citation type="submission" date="2017-02" db="UniProtKB">
        <authorList>
            <consortium name="WormBaseParasite"/>
        </authorList>
    </citation>
    <scope>IDENTIFICATION</scope>
</reference>
<dbReference type="WBParaSite" id="NBR_0001920501-mRNA-1">
    <property type="protein sequence ID" value="NBR_0001920501-mRNA-1"/>
    <property type="gene ID" value="NBR_0001920501"/>
</dbReference>
<organism evidence="3">
    <name type="scientific">Nippostrongylus brasiliensis</name>
    <name type="common">Rat hookworm</name>
    <dbReference type="NCBI Taxonomy" id="27835"/>
    <lineage>
        <taxon>Eukaryota</taxon>
        <taxon>Metazoa</taxon>
        <taxon>Ecdysozoa</taxon>
        <taxon>Nematoda</taxon>
        <taxon>Chromadorea</taxon>
        <taxon>Rhabditida</taxon>
        <taxon>Rhabditina</taxon>
        <taxon>Rhabditomorpha</taxon>
        <taxon>Strongyloidea</taxon>
        <taxon>Heligmosomidae</taxon>
        <taxon>Nippostrongylus</taxon>
    </lineage>
</organism>
<name>A0A0N4YPN4_NIPBR</name>
<evidence type="ECO:0000313" key="3">
    <source>
        <dbReference type="WBParaSite" id="NBR_0001920501-mRNA-1"/>
    </source>
</evidence>
<reference evidence="1 2" key="2">
    <citation type="submission" date="2018-11" db="EMBL/GenBank/DDBJ databases">
        <authorList>
            <consortium name="Pathogen Informatics"/>
        </authorList>
    </citation>
    <scope>NUCLEOTIDE SEQUENCE [LARGE SCALE GENOMIC DNA]</scope>
</reference>